<evidence type="ECO:0000313" key="6">
    <source>
        <dbReference type="Proteomes" id="UP000464912"/>
    </source>
</evidence>
<feature type="domain" description="Band 7" evidence="4">
    <location>
        <begin position="68"/>
        <end position="242"/>
    </location>
</feature>
<keyword evidence="3" id="KW-0812">Transmembrane</keyword>
<evidence type="ECO:0000256" key="1">
    <source>
        <dbReference type="ARBA" id="ARBA00004167"/>
    </source>
</evidence>
<gene>
    <name evidence="5" type="primary">hflK</name>
    <name evidence="5" type="ORF">GP480_00605</name>
</gene>
<comment type="subunit">
    <text evidence="3">HflC and HflK may interact to form a multimeric complex.</text>
</comment>
<dbReference type="SMART" id="SM00244">
    <property type="entry name" value="PHB"/>
    <property type="match status" value="1"/>
</dbReference>
<dbReference type="Proteomes" id="UP000464912">
    <property type="component" value="Chromosome"/>
</dbReference>
<dbReference type="GO" id="GO:0016020">
    <property type="term" value="C:membrane"/>
    <property type="evidence" value="ECO:0007669"/>
    <property type="project" value="UniProtKB-SubCell"/>
</dbReference>
<dbReference type="GO" id="GO:0008233">
    <property type="term" value="F:peptidase activity"/>
    <property type="evidence" value="ECO:0007669"/>
    <property type="project" value="UniProtKB-KW"/>
</dbReference>
<dbReference type="InterPro" id="IPR010201">
    <property type="entry name" value="HflK"/>
</dbReference>
<keyword evidence="5" id="KW-0378">Hydrolase</keyword>
<name>A0A6P1G9K6_9RICK</name>
<reference evidence="5 6" key="1">
    <citation type="journal article" date="2020" name="MBio">
        <title>Erratum for Teymournejad et al., 'Isolation and Molecular Analysis of a Novel Neorickettsia Species That Causes Potomac Horse Fever'.</title>
        <authorList>
            <person name="Teymournejad O."/>
            <person name="Lin M."/>
            <person name="Bekebrede H."/>
            <person name="Kamr A."/>
            <person name="Toribio R.E."/>
            <person name="Arroyo L.G."/>
            <person name="Baird J.D."/>
            <person name="Rikihisa Y."/>
        </authorList>
    </citation>
    <scope>NUCLEOTIDE SEQUENCE [LARGE SCALE GENOMIC DNA]</scope>
    <source>
        <strain evidence="5 6">Fin17</strain>
    </source>
</reference>
<evidence type="ECO:0000256" key="2">
    <source>
        <dbReference type="ARBA" id="ARBA00006971"/>
    </source>
</evidence>
<keyword evidence="6" id="KW-1185">Reference proteome</keyword>
<dbReference type="PANTHER" id="PTHR42911:SF2">
    <property type="entry name" value="PROHIBITIN FAMILY PROTEIN"/>
    <property type="match status" value="1"/>
</dbReference>
<dbReference type="InterPro" id="IPR001107">
    <property type="entry name" value="Band_7"/>
</dbReference>
<keyword evidence="5" id="KW-0645">Protease</keyword>
<comment type="function">
    <text evidence="3">HflC and HflK could encode or regulate a protease.</text>
</comment>
<dbReference type="KEGG" id="nef:GP480_00605"/>
<reference evidence="5 6" key="2">
    <citation type="journal article" date="2020" name="MBio">
        <title>Isolation and Molecular Analysis of a Novel Neorickettsia Species That Causes Potomac Horse Fever.</title>
        <authorList>
            <person name="Teymournejad O."/>
            <person name="Lin M."/>
            <person name="Bekebrede H."/>
            <person name="Kamr A."/>
            <person name="Toribio R.E."/>
            <person name="Arroyo L.G."/>
            <person name="Baird J.D."/>
            <person name="Rikihisa Y."/>
        </authorList>
    </citation>
    <scope>NUCLEOTIDE SEQUENCE [LARGE SCALE GENOMIC DNA]</scope>
    <source>
        <strain evidence="5 6">Fin17</strain>
    </source>
</reference>
<keyword evidence="3" id="KW-1133">Transmembrane helix</keyword>
<evidence type="ECO:0000313" key="5">
    <source>
        <dbReference type="EMBL" id="QHD64970.1"/>
    </source>
</evidence>
<feature type="transmembrane region" description="Helical" evidence="3">
    <location>
        <begin position="49"/>
        <end position="73"/>
    </location>
</feature>
<dbReference type="Pfam" id="PF01145">
    <property type="entry name" value="Band_7"/>
    <property type="match status" value="1"/>
</dbReference>
<accession>A0A6P1G9K6</accession>
<dbReference type="SUPFAM" id="SSF117892">
    <property type="entry name" value="Band 7/SPFH domain"/>
    <property type="match status" value="1"/>
</dbReference>
<dbReference type="Gene3D" id="3.30.479.30">
    <property type="entry name" value="Band 7 domain"/>
    <property type="match status" value="1"/>
</dbReference>
<dbReference type="GO" id="GO:0006508">
    <property type="term" value="P:proteolysis"/>
    <property type="evidence" value="ECO:0007669"/>
    <property type="project" value="UniProtKB-KW"/>
</dbReference>
<keyword evidence="3" id="KW-0472">Membrane</keyword>
<dbReference type="RefSeq" id="WP_160094922.1">
    <property type="nucleotide sequence ID" value="NZ_CP047224.1"/>
</dbReference>
<comment type="similarity">
    <text evidence="2 3">Belongs to the band 7/mec-2 family. HflK subfamily.</text>
</comment>
<dbReference type="NCBIfam" id="TIGR01933">
    <property type="entry name" value="hflK"/>
    <property type="match status" value="1"/>
</dbReference>
<dbReference type="PANTHER" id="PTHR42911">
    <property type="entry name" value="MODULATOR OF FTSH PROTEASE HFLC"/>
    <property type="match status" value="1"/>
</dbReference>
<organism evidence="5 6">
    <name type="scientific">Neorickettsia findlayensis</name>
    <dbReference type="NCBI Taxonomy" id="2686014"/>
    <lineage>
        <taxon>Bacteria</taxon>
        <taxon>Pseudomonadati</taxon>
        <taxon>Pseudomonadota</taxon>
        <taxon>Alphaproteobacteria</taxon>
        <taxon>Rickettsiales</taxon>
        <taxon>Anaplasmataceae</taxon>
        <taxon>Neorickettsia</taxon>
    </lineage>
</organism>
<comment type="subcellular location">
    <subcellularLocation>
        <location evidence="1">Membrane</location>
        <topology evidence="1">Single-pass membrane protein</topology>
    </subcellularLocation>
</comment>
<dbReference type="EMBL" id="CP047224">
    <property type="protein sequence ID" value="QHD64970.1"/>
    <property type="molecule type" value="Genomic_DNA"/>
</dbReference>
<evidence type="ECO:0000256" key="3">
    <source>
        <dbReference type="RuleBase" id="RU364113"/>
    </source>
</evidence>
<sequence length="347" mass="39662">MALARYDNPWGSDDEPPRRTRVTNRNVYDIEGILLSMRGRFFRRSGPRFSWWFVFFLLGLFGVFWVLSGFYIVNPEEQAVKLTFGKYAGMADPGLRYHFPFPIGHVDKVKVAVINRNEIGYSSGKKGEGEGIMLTGDENIVNANFEVQWRIKDAYKFLYKVRDYGFGLSVKGAAESAMRDAIGQNKISFILRGEGRAKIASDTKKQLQEILDGYDMGVEVLSIQMKKVDPPEKVIDAFRDVQSARADKEREINQAYSYRNDALPRARGEAEVALQGAQAYKTEVINRALGDTTRFTEVYNQYKINPEITKVRMRIEMLEDVYRNTEKIIADDSGIFKFFDLQKGGVK</sequence>
<dbReference type="InterPro" id="IPR036013">
    <property type="entry name" value="Band_7/SPFH_dom_sf"/>
</dbReference>
<protein>
    <recommendedName>
        <fullName evidence="3">Protein HflK</fullName>
    </recommendedName>
</protein>
<dbReference type="AlphaFoldDB" id="A0A6P1G9K6"/>
<dbReference type="CDD" id="cd03404">
    <property type="entry name" value="SPFH_HflK"/>
    <property type="match status" value="1"/>
</dbReference>
<proteinExistence type="inferred from homology"/>
<evidence type="ECO:0000259" key="4">
    <source>
        <dbReference type="SMART" id="SM00244"/>
    </source>
</evidence>